<protein>
    <submittedName>
        <fullName evidence="1">Uncharacterized protein</fullName>
    </submittedName>
</protein>
<dbReference type="RefSeq" id="WP_166221356.1">
    <property type="nucleotide sequence ID" value="NZ_CP049801.1"/>
</dbReference>
<keyword evidence="2" id="KW-1185">Reference proteome</keyword>
<evidence type="ECO:0000313" key="2">
    <source>
        <dbReference type="Proteomes" id="UP000502297"/>
    </source>
</evidence>
<dbReference type="KEGG" id="asha:G8E00_00845"/>
<sequence>MICIVTIKNVDQRRWQRYQIERDLHFRDHPYVLKSEPAFNVRVIMSKSAHFKLINTLMLKQSTQQVFKKAMLQREKASEQDAYQFVVKVLIEDIHIGYLEQHYAETFCEVLKESDFYIGRPISILSEVTFCKNNFSDAGCKVVLGLPLDPNEIKDLIEDRFEIEVEQKPDA</sequence>
<dbReference type="AlphaFoldDB" id="A0A6G8RRU6"/>
<reference evidence="1 2" key="1">
    <citation type="submission" date="2020-03" db="EMBL/GenBank/DDBJ databases">
        <authorList>
            <person name="Zhu W."/>
        </authorList>
    </citation>
    <scope>NUCLEOTIDE SEQUENCE [LARGE SCALE GENOMIC DNA]</scope>
    <source>
        <strain evidence="1 2">323-1</strain>
    </source>
</reference>
<organism evidence="1 2">
    <name type="scientific">Acinetobacter shaoyimingii</name>
    <dbReference type="NCBI Taxonomy" id="2715164"/>
    <lineage>
        <taxon>Bacteria</taxon>
        <taxon>Pseudomonadati</taxon>
        <taxon>Pseudomonadota</taxon>
        <taxon>Gammaproteobacteria</taxon>
        <taxon>Moraxellales</taxon>
        <taxon>Moraxellaceae</taxon>
        <taxon>Acinetobacter</taxon>
    </lineage>
</organism>
<proteinExistence type="predicted"/>
<name>A0A6G8RRU6_9GAMM</name>
<evidence type="ECO:0000313" key="1">
    <source>
        <dbReference type="EMBL" id="QIO04605.1"/>
    </source>
</evidence>
<dbReference type="EMBL" id="CP049801">
    <property type="protein sequence ID" value="QIO04605.1"/>
    <property type="molecule type" value="Genomic_DNA"/>
</dbReference>
<gene>
    <name evidence="1" type="ORF">G8E00_00845</name>
</gene>
<accession>A0A6G8RRU6</accession>
<dbReference type="Proteomes" id="UP000502297">
    <property type="component" value="Chromosome"/>
</dbReference>